<sequence>RLQRGVALAVGDTATQGPLFLTIIATTLLILQQIQKAHKQWEVRVRQDRADYENMFREGMDLTHQEWINIGETQRGFATWGQQFTDMQEEMGTIRAIAKSIVDWWAWFSETDIGVPGYEVPPYDFQEFNTE</sequence>
<accession>X0W5Q6</accession>
<dbReference type="EMBL" id="BARS01038735">
    <property type="protein sequence ID" value="GAG25895.1"/>
    <property type="molecule type" value="Genomic_DNA"/>
</dbReference>
<organism evidence="1">
    <name type="scientific">marine sediment metagenome</name>
    <dbReference type="NCBI Taxonomy" id="412755"/>
    <lineage>
        <taxon>unclassified sequences</taxon>
        <taxon>metagenomes</taxon>
        <taxon>ecological metagenomes</taxon>
    </lineage>
</organism>
<reference evidence="1" key="1">
    <citation type="journal article" date="2014" name="Front. Microbiol.">
        <title>High frequency of phylogenetically diverse reductive dehalogenase-homologous genes in deep subseafloor sedimentary metagenomes.</title>
        <authorList>
            <person name="Kawai M."/>
            <person name="Futagami T."/>
            <person name="Toyoda A."/>
            <person name="Takaki Y."/>
            <person name="Nishi S."/>
            <person name="Hori S."/>
            <person name="Arai W."/>
            <person name="Tsubouchi T."/>
            <person name="Morono Y."/>
            <person name="Uchiyama I."/>
            <person name="Ito T."/>
            <person name="Fujiyama A."/>
            <person name="Inagaki F."/>
            <person name="Takami H."/>
        </authorList>
    </citation>
    <scope>NUCLEOTIDE SEQUENCE</scope>
    <source>
        <strain evidence="1">Expedition CK06-06</strain>
    </source>
</reference>
<dbReference type="AlphaFoldDB" id="X0W5Q6"/>
<evidence type="ECO:0000313" key="1">
    <source>
        <dbReference type="EMBL" id="GAG25895.1"/>
    </source>
</evidence>
<comment type="caution">
    <text evidence="1">The sequence shown here is derived from an EMBL/GenBank/DDBJ whole genome shotgun (WGS) entry which is preliminary data.</text>
</comment>
<feature type="non-terminal residue" evidence="1">
    <location>
        <position position="1"/>
    </location>
</feature>
<name>X0W5Q6_9ZZZZ</name>
<proteinExistence type="predicted"/>
<gene>
    <name evidence="1" type="ORF">S01H1_59234</name>
</gene>
<protein>
    <submittedName>
        <fullName evidence="1">Uncharacterized protein</fullName>
    </submittedName>
</protein>